<evidence type="ECO:0000313" key="2">
    <source>
        <dbReference type="Proteomes" id="UP000242913"/>
    </source>
</evidence>
<protein>
    <submittedName>
        <fullName evidence="1">Uncharacterized protein</fullName>
    </submittedName>
</protein>
<organism evidence="1 2">
    <name type="scientific">Onchocerca flexuosa</name>
    <dbReference type="NCBI Taxonomy" id="387005"/>
    <lineage>
        <taxon>Eukaryota</taxon>
        <taxon>Metazoa</taxon>
        <taxon>Ecdysozoa</taxon>
        <taxon>Nematoda</taxon>
        <taxon>Chromadorea</taxon>
        <taxon>Rhabditida</taxon>
        <taxon>Spirurina</taxon>
        <taxon>Spiruromorpha</taxon>
        <taxon>Filarioidea</taxon>
        <taxon>Onchocercidae</taxon>
        <taxon>Onchocerca</taxon>
    </lineage>
</organism>
<dbReference type="AlphaFoldDB" id="A0A238BW96"/>
<proteinExistence type="predicted"/>
<reference evidence="1 2" key="1">
    <citation type="submission" date="2015-12" db="EMBL/GenBank/DDBJ databases">
        <title>Draft genome of the nematode, Onchocerca flexuosa.</title>
        <authorList>
            <person name="Mitreva M."/>
        </authorList>
    </citation>
    <scope>NUCLEOTIDE SEQUENCE [LARGE SCALE GENOMIC DNA]</scope>
    <source>
        <strain evidence="1">Red Deer</strain>
    </source>
</reference>
<sequence length="114" mass="13248">MQIDCHCEKSWFGHSITSQINLAKIHNEMSEKKCALLFYDLLQNKRVSIIRSFKQLLGKKVLDFEKPLNMFDKSVSETCKLDKSFCYPNNQNSIFILLRSNEMDLGNVSPSKKK</sequence>
<dbReference type="Proteomes" id="UP000242913">
    <property type="component" value="Unassembled WGS sequence"/>
</dbReference>
<keyword evidence="2" id="KW-1185">Reference proteome</keyword>
<evidence type="ECO:0000313" key="1">
    <source>
        <dbReference type="EMBL" id="OZC09532.1"/>
    </source>
</evidence>
<name>A0A238BW96_9BILA</name>
<accession>A0A238BW96</accession>
<dbReference type="EMBL" id="KZ269993">
    <property type="protein sequence ID" value="OZC09532.1"/>
    <property type="molecule type" value="Genomic_DNA"/>
</dbReference>
<gene>
    <name evidence="1" type="ORF">X798_03490</name>
</gene>